<reference evidence="4" key="1">
    <citation type="submission" date="2017-08" db="EMBL/GenBank/DDBJ databases">
        <title>A dynamic microbial community with high functional redundancy inhabits the cold, oxic subseafloor aquifer.</title>
        <authorList>
            <person name="Tully B.J."/>
            <person name="Wheat C.G."/>
            <person name="Glazer B.T."/>
            <person name="Huber J.A."/>
        </authorList>
    </citation>
    <scope>NUCLEOTIDE SEQUENCE [LARGE SCALE GENOMIC DNA]</scope>
</reference>
<dbReference type="InterPro" id="IPR042099">
    <property type="entry name" value="ANL_N_sf"/>
</dbReference>
<evidence type="ECO:0000259" key="1">
    <source>
        <dbReference type="Pfam" id="PF00501"/>
    </source>
</evidence>
<dbReference type="Proteomes" id="UP000218113">
    <property type="component" value="Unassembled WGS sequence"/>
</dbReference>
<protein>
    <submittedName>
        <fullName evidence="3">Acyl-CoA synthetase</fullName>
    </submittedName>
</protein>
<feature type="domain" description="AMP-binding enzyme C-terminal" evidence="2">
    <location>
        <begin position="473"/>
        <end position="548"/>
    </location>
</feature>
<evidence type="ECO:0000259" key="2">
    <source>
        <dbReference type="Pfam" id="PF13193"/>
    </source>
</evidence>
<dbReference type="SUPFAM" id="SSF56801">
    <property type="entry name" value="Acetyl-CoA synthetase-like"/>
    <property type="match status" value="1"/>
</dbReference>
<dbReference type="Gene3D" id="3.40.50.12780">
    <property type="entry name" value="N-terminal domain of ligase-like"/>
    <property type="match status" value="1"/>
</dbReference>
<dbReference type="PANTHER" id="PTHR43767">
    <property type="entry name" value="LONG-CHAIN-FATTY-ACID--COA LIGASE"/>
    <property type="match status" value="1"/>
</dbReference>
<evidence type="ECO:0000313" key="4">
    <source>
        <dbReference type="Proteomes" id="UP000218113"/>
    </source>
</evidence>
<gene>
    <name evidence="3" type="ORF">COB67_10810</name>
</gene>
<dbReference type="GO" id="GO:0016878">
    <property type="term" value="F:acid-thiol ligase activity"/>
    <property type="evidence" value="ECO:0007669"/>
    <property type="project" value="UniProtKB-ARBA"/>
</dbReference>
<evidence type="ECO:0000313" key="3">
    <source>
        <dbReference type="EMBL" id="PCI25323.1"/>
    </source>
</evidence>
<organism evidence="3 4">
    <name type="scientific">SAR324 cluster bacterium</name>
    <dbReference type="NCBI Taxonomy" id="2024889"/>
    <lineage>
        <taxon>Bacteria</taxon>
        <taxon>Deltaproteobacteria</taxon>
        <taxon>SAR324 cluster</taxon>
    </lineage>
</organism>
<dbReference type="EMBL" id="NVSR01000114">
    <property type="protein sequence ID" value="PCI25323.1"/>
    <property type="molecule type" value="Genomic_DNA"/>
</dbReference>
<feature type="domain" description="AMP-dependent synthetase/ligase" evidence="1">
    <location>
        <begin position="36"/>
        <end position="421"/>
    </location>
</feature>
<dbReference type="InterPro" id="IPR050237">
    <property type="entry name" value="ATP-dep_AMP-bd_enzyme"/>
</dbReference>
<dbReference type="InterPro" id="IPR020845">
    <property type="entry name" value="AMP-binding_CS"/>
</dbReference>
<dbReference type="Gene3D" id="3.30.300.30">
    <property type="match status" value="1"/>
</dbReference>
<dbReference type="Pfam" id="PF00501">
    <property type="entry name" value="AMP-binding"/>
    <property type="match status" value="1"/>
</dbReference>
<dbReference type="Pfam" id="PF13193">
    <property type="entry name" value="AMP-binding_C"/>
    <property type="match status" value="1"/>
</dbReference>
<dbReference type="NCBIfam" id="NF005714">
    <property type="entry name" value="PRK07529.1"/>
    <property type="match status" value="1"/>
</dbReference>
<dbReference type="InterPro" id="IPR000873">
    <property type="entry name" value="AMP-dep_synth/lig_dom"/>
</dbReference>
<proteinExistence type="predicted"/>
<dbReference type="AlphaFoldDB" id="A0A2A4SVH0"/>
<name>A0A2A4SVH0_9DELT</name>
<dbReference type="PANTHER" id="PTHR43767:SF1">
    <property type="entry name" value="NONRIBOSOMAL PEPTIDE SYNTHASE PES1 (EUROFUNG)-RELATED"/>
    <property type="match status" value="1"/>
</dbReference>
<dbReference type="InterPro" id="IPR025110">
    <property type="entry name" value="AMP-bd_C"/>
</dbReference>
<sequence>MRLKVIRAVRDIKDVQAIEKVPYEEMVSEESIYKLFQATANQFPHHRAITFLHTAELDETPIQLTYTQLMAKITQAANMFHALGITPDDTISLLLPNMPQGHYLFWGGETAGIINPINFLLNEASILDLLNSAKTKILITLGPHPMMNIWEKVMSIKDQVPSLQAIIQVGGQPVDGEGIYQLDSLMQGYSTEKLTFERHIKKDDIAAYFHTGGTSGTPKLVKQTHGTQIFSAWTSIQMYGYDEQDVIANAVPLFHVSGSLLTGLAPLLAGSEVVILTAGGMRTPAVIKNYWKLVEKYGIKLIGGLPTSLIALNNVPLGEANISTADYCVTGGAMVPQSAVKTFIEKTGVPVGQAFGMTECSGFLTIDPRQGTPKANTEGIRLPFTQLEIRELLADGTIGKQLLPGEVGAICYKGPNCTPGYVKESHNEGTFTEDGFLICGDLGRLDEQGYLTVTGRSKDIIIRSGHNIDPKIIEETAEKHADVLLSAAVARPDDYAGEVVALYVMLKPEGKLTVDDLTKFMKENIAEPPAFPKSIEIISEMPLTGVGKIFKPKLREDQVRQVFDQELQVLRDQGIEIDLKVVEQAVKGMFVSVTLSQTRVTEKENLERMVMELLGKYSIAFTVN</sequence>
<comment type="caution">
    <text evidence="3">The sequence shown here is derived from an EMBL/GenBank/DDBJ whole genome shotgun (WGS) entry which is preliminary data.</text>
</comment>
<dbReference type="PROSITE" id="PS00455">
    <property type="entry name" value="AMP_BINDING"/>
    <property type="match status" value="1"/>
</dbReference>
<dbReference type="InterPro" id="IPR045851">
    <property type="entry name" value="AMP-bd_C_sf"/>
</dbReference>
<accession>A0A2A4SVH0</accession>